<dbReference type="InterPro" id="IPR036866">
    <property type="entry name" value="RibonucZ/Hydroxyglut_hydro"/>
</dbReference>
<dbReference type="GO" id="GO:0003723">
    <property type="term" value="F:RNA binding"/>
    <property type="evidence" value="ECO:0007669"/>
    <property type="project" value="UniProtKB-KW"/>
</dbReference>
<dbReference type="Gene3D" id="3.60.15.10">
    <property type="entry name" value="Ribonuclease Z/Hydroxyacylglutathione hydrolase-like"/>
    <property type="match status" value="1"/>
</dbReference>
<dbReference type="GO" id="GO:0046872">
    <property type="term" value="F:metal ion binding"/>
    <property type="evidence" value="ECO:0007669"/>
    <property type="project" value="UniProtKB-KW"/>
</dbReference>
<dbReference type="InterPro" id="IPR001279">
    <property type="entry name" value="Metallo-B-lactamas"/>
</dbReference>
<dbReference type="SUPFAM" id="SSF56281">
    <property type="entry name" value="Metallo-hydrolase/oxidoreductase"/>
    <property type="match status" value="1"/>
</dbReference>
<dbReference type="PANTHER" id="PTHR43694">
    <property type="entry name" value="RIBONUCLEASE J"/>
    <property type="match status" value="1"/>
</dbReference>
<dbReference type="Proteomes" id="UP000595362">
    <property type="component" value="Chromosome"/>
</dbReference>
<protein>
    <submittedName>
        <fullName evidence="8">Ribonuclease J</fullName>
    </submittedName>
</protein>
<dbReference type="GO" id="GO:0004527">
    <property type="term" value="F:exonuclease activity"/>
    <property type="evidence" value="ECO:0007669"/>
    <property type="project" value="UniProtKB-KW"/>
</dbReference>
<keyword evidence="5" id="KW-0269">Exonuclease</keyword>
<evidence type="ECO:0000259" key="7">
    <source>
        <dbReference type="SMART" id="SM00849"/>
    </source>
</evidence>
<dbReference type="Pfam" id="PF22505">
    <property type="entry name" value="RNase_J_b_CASP"/>
    <property type="match status" value="1"/>
</dbReference>
<dbReference type="SMART" id="SM00849">
    <property type="entry name" value="Lactamase_B"/>
    <property type="match status" value="1"/>
</dbReference>
<organism evidence="8 9">
    <name type="scientific">Micavibrio aeruginosavorus</name>
    <dbReference type="NCBI Taxonomy" id="349221"/>
    <lineage>
        <taxon>Bacteria</taxon>
        <taxon>Pseudomonadati</taxon>
        <taxon>Bdellovibrionota</taxon>
        <taxon>Bdellovibrionia</taxon>
        <taxon>Bdellovibrionales</taxon>
        <taxon>Pseudobdellovibrionaceae</taxon>
        <taxon>Micavibrio</taxon>
    </lineage>
</organism>
<gene>
    <name evidence="8" type="ORF">HYS17_07130</name>
</gene>
<feature type="domain" description="Metallo-beta-lactamase" evidence="7">
    <location>
        <begin position="29"/>
        <end position="224"/>
    </location>
</feature>
<dbReference type="PANTHER" id="PTHR43694:SF1">
    <property type="entry name" value="RIBONUCLEASE J"/>
    <property type="match status" value="1"/>
</dbReference>
<evidence type="ECO:0000256" key="2">
    <source>
        <dbReference type="ARBA" id="ARBA00022723"/>
    </source>
</evidence>
<dbReference type="Pfam" id="PF07521">
    <property type="entry name" value="RMMBL"/>
    <property type="match status" value="1"/>
</dbReference>
<keyword evidence="4" id="KW-0862">Zinc</keyword>
<evidence type="ECO:0000256" key="1">
    <source>
        <dbReference type="ARBA" id="ARBA00022722"/>
    </source>
</evidence>
<evidence type="ECO:0000313" key="8">
    <source>
        <dbReference type="EMBL" id="QQG35322.1"/>
    </source>
</evidence>
<sequence length="564" mass="61498">MAKLTPAQALGLDPQQIYFIPLGGSEQFGVNFNLYASDGHWLAVDCGMGFADEKFPGIDIVLPDPVFIEPYVDQLSALIITHAHEDHIGAVAHLWPRLRCPIYCTEFTASVLKRKIDEIPASRDADIHIVEAGAQFKVKGFTLEFIHVSHSIPDTVALLIETKAGRVLHSGDWNLDPTPVLGKPTDEEALKRIGARGVLAYIGDSTNAEVPGRTGTEADVEKGLAKVFAECKGRIGITVFASNIARVQSIVRAAKSCDRRVALVGRSLHAMVASAVDSGYLRDIPDFVDDEEIGYLPEDRQVMIITGSQGEARAALSRISRGDHPDIVFGRGDTVIFSSRAIPGNEKEINAVRNNLSAAGVRVITPNDTEHCIHVSGHPCRGEIVDMISWVKPALVVPVHGERVMLEAQAELARTCQIPHVLVPNNGSVICLGPGKPEIIDHVQTGLLAVEKNRIISTSHNSISERRKLQFSGTVHVTLVVNGRGDLVADPQVSTVGLLDEDNPEEKKILGGIIDEIEDTLADMEREDLYDDHAMHEEVRIGVRRYVQMVLGMKPKTTVHVVRV</sequence>
<dbReference type="CDD" id="cd07714">
    <property type="entry name" value="RNaseJ_MBL-fold"/>
    <property type="match status" value="1"/>
</dbReference>
<dbReference type="Gene3D" id="3.40.50.10710">
    <property type="entry name" value="Metallo-hydrolase/oxidoreductase"/>
    <property type="match status" value="1"/>
</dbReference>
<dbReference type="InterPro" id="IPR041636">
    <property type="entry name" value="RNase_J_C"/>
</dbReference>
<evidence type="ECO:0000313" key="9">
    <source>
        <dbReference type="Proteomes" id="UP000595362"/>
    </source>
</evidence>
<keyword evidence="1" id="KW-0540">Nuclease</keyword>
<reference evidence="8 9" key="1">
    <citation type="submission" date="2020-07" db="EMBL/GenBank/DDBJ databases">
        <title>Huge and variable diversity of episymbiotic CPR bacteria and DPANN archaea in groundwater ecosystems.</title>
        <authorList>
            <person name="He C.Y."/>
            <person name="Keren R."/>
            <person name="Whittaker M."/>
            <person name="Farag I.F."/>
            <person name="Doudna J."/>
            <person name="Cate J.H.D."/>
            <person name="Banfield J.F."/>
        </authorList>
    </citation>
    <scope>NUCLEOTIDE SEQUENCE [LARGE SCALE GENOMIC DNA]</scope>
    <source>
        <strain evidence="8">NC_groundwater_70_Ag_B-0.1um_54_66</strain>
    </source>
</reference>
<accession>A0A7T5R0M1</accession>
<evidence type="ECO:0000256" key="6">
    <source>
        <dbReference type="ARBA" id="ARBA00022884"/>
    </source>
</evidence>
<dbReference type="InterPro" id="IPR055132">
    <property type="entry name" value="RNase_J_b_CASP"/>
</dbReference>
<dbReference type="Pfam" id="PF12706">
    <property type="entry name" value="Lactamase_B_2"/>
    <property type="match status" value="1"/>
</dbReference>
<evidence type="ECO:0000256" key="3">
    <source>
        <dbReference type="ARBA" id="ARBA00022801"/>
    </source>
</evidence>
<dbReference type="EMBL" id="CP066681">
    <property type="protein sequence ID" value="QQG35322.1"/>
    <property type="molecule type" value="Genomic_DNA"/>
</dbReference>
<keyword evidence="2" id="KW-0479">Metal-binding</keyword>
<proteinExistence type="predicted"/>
<dbReference type="AlphaFoldDB" id="A0A7T5R0M1"/>
<dbReference type="InterPro" id="IPR042173">
    <property type="entry name" value="RNase_J_2"/>
</dbReference>
<keyword evidence="6" id="KW-0694">RNA-binding</keyword>
<name>A0A7T5R0M1_9BACT</name>
<dbReference type="Pfam" id="PF17770">
    <property type="entry name" value="RNase_J_C"/>
    <property type="match status" value="1"/>
</dbReference>
<keyword evidence="3" id="KW-0378">Hydrolase</keyword>
<dbReference type="InterPro" id="IPR011108">
    <property type="entry name" value="RMMBL"/>
</dbReference>
<evidence type="ECO:0000256" key="4">
    <source>
        <dbReference type="ARBA" id="ARBA00022833"/>
    </source>
</evidence>
<evidence type="ECO:0000256" key="5">
    <source>
        <dbReference type="ARBA" id="ARBA00022839"/>
    </source>
</evidence>
<dbReference type="Gene3D" id="3.10.20.580">
    <property type="match status" value="1"/>
</dbReference>